<dbReference type="GO" id="GO:0031410">
    <property type="term" value="C:cytoplasmic vesicle"/>
    <property type="evidence" value="ECO:0007669"/>
    <property type="project" value="TreeGrafter"/>
</dbReference>
<feature type="region of interest" description="Disordered" evidence="4">
    <location>
        <begin position="1178"/>
        <end position="1236"/>
    </location>
</feature>
<evidence type="ECO:0000256" key="3">
    <source>
        <dbReference type="PROSITE-ProRule" id="PRU00708"/>
    </source>
</evidence>
<dbReference type="SMART" id="SM00801">
    <property type="entry name" value="dDENN"/>
    <property type="match status" value="1"/>
</dbReference>
<dbReference type="Pfam" id="PF03455">
    <property type="entry name" value="dDENN"/>
    <property type="match status" value="1"/>
</dbReference>
<dbReference type="InterPro" id="IPR011990">
    <property type="entry name" value="TPR-like_helical_dom_sf"/>
</dbReference>
<dbReference type="InterPro" id="IPR023341">
    <property type="entry name" value="MABP"/>
</dbReference>
<dbReference type="GeneTree" id="ENSGT00940000155836"/>
<evidence type="ECO:0000256" key="1">
    <source>
        <dbReference type="ARBA" id="ARBA00022553"/>
    </source>
</evidence>
<feature type="compositionally biased region" description="Polar residues" evidence="4">
    <location>
        <begin position="1205"/>
        <end position="1217"/>
    </location>
</feature>
<dbReference type="Gene3D" id="2.100.10.50">
    <property type="match status" value="1"/>
</dbReference>
<dbReference type="PANTHER" id="PTHR12296">
    <property type="entry name" value="DENN DOMAIN-CONTAINING PROTEIN 4"/>
    <property type="match status" value="1"/>
</dbReference>
<proteinExistence type="predicted"/>
<dbReference type="InterPro" id="IPR001194">
    <property type="entry name" value="cDENN_dom"/>
</dbReference>
<evidence type="ECO:0000259" key="5">
    <source>
        <dbReference type="PROSITE" id="PS50211"/>
    </source>
</evidence>
<feature type="region of interest" description="Disordered" evidence="4">
    <location>
        <begin position="1314"/>
        <end position="1336"/>
    </location>
</feature>
<dbReference type="InterPro" id="IPR005112">
    <property type="entry name" value="dDENN_dom"/>
</dbReference>
<dbReference type="PROSITE" id="PS51375">
    <property type="entry name" value="PPR"/>
    <property type="match status" value="1"/>
</dbReference>
<reference evidence="7" key="3">
    <citation type="submission" date="2025-09" db="UniProtKB">
        <authorList>
            <consortium name="Ensembl"/>
        </authorList>
    </citation>
    <scope>IDENTIFICATION</scope>
</reference>
<feature type="compositionally biased region" description="Low complexity" evidence="4">
    <location>
        <begin position="1115"/>
        <end position="1131"/>
    </location>
</feature>
<evidence type="ECO:0000313" key="8">
    <source>
        <dbReference type="Proteomes" id="UP001501920"/>
    </source>
</evidence>
<dbReference type="Pfam" id="PF13041">
    <property type="entry name" value="PPR_2"/>
    <property type="match status" value="1"/>
</dbReference>
<gene>
    <name evidence="7" type="primary">DENND4A</name>
</gene>
<feature type="compositionally biased region" description="Polar residues" evidence="4">
    <location>
        <begin position="1052"/>
        <end position="1069"/>
    </location>
</feature>
<dbReference type="PROSITE" id="PS50211">
    <property type="entry name" value="DENN"/>
    <property type="match status" value="1"/>
</dbReference>
<feature type="compositionally biased region" description="Basic residues" evidence="4">
    <location>
        <begin position="1219"/>
        <end position="1228"/>
    </location>
</feature>
<dbReference type="GO" id="GO:0032483">
    <property type="term" value="P:regulation of Rab protein signal transduction"/>
    <property type="evidence" value="ECO:0007669"/>
    <property type="project" value="TreeGrafter"/>
</dbReference>
<feature type="region of interest" description="Disordered" evidence="4">
    <location>
        <begin position="1052"/>
        <end position="1131"/>
    </location>
</feature>
<dbReference type="SMART" id="SM00799">
    <property type="entry name" value="DENN"/>
    <property type="match status" value="1"/>
</dbReference>
<dbReference type="InterPro" id="IPR002885">
    <property type="entry name" value="PPR_rpt"/>
</dbReference>
<feature type="compositionally biased region" description="Basic and acidic residues" evidence="4">
    <location>
        <begin position="923"/>
        <end position="934"/>
    </location>
</feature>
<dbReference type="Pfam" id="PF03456">
    <property type="entry name" value="uDENN"/>
    <property type="match status" value="1"/>
</dbReference>
<dbReference type="Proteomes" id="UP001501920">
    <property type="component" value="Chromosome 7"/>
</dbReference>
<dbReference type="SMART" id="SM00800">
    <property type="entry name" value="uDENN"/>
    <property type="match status" value="1"/>
</dbReference>
<feature type="region of interest" description="Disordered" evidence="4">
    <location>
        <begin position="22"/>
        <end position="41"/>
    </location>
</feature>
<evidence type="ECO:0000256" key="4">
    <source>
        <dbReference type="SAM" id="MobiDB-lite"/>
    </source>
</evidence>
<keyword evidence="1" id="KW-0597">Phosphoprotein</keyword>
<feature type="compositionally biased region" description="Polar residues" evidence="4">
    <location>
        <begin position="31"/>
        <end position="40"/>
    </location>
</feature>
<dbReference type="GO" id="GO:0005829">
    <property type="term" value="C:cytosol"/>
    <property type="evidence" value="ECO:0007669"/>
    <property type="project" value="UniProtKB-ARBA"/>
</dbReference>
<dbReference type="PANTHER" id="PTHR12296:SF16">
    <property type="entry name" value="C-MYC PROMOTER-BINDING PROTEIN"/>
    <property type="match status" value="1"/>
</dbReference>
<reference evidence="7" key="2">
    <citation type="submission" date="2025-08" db="UniProtKB">
        <authorList>
            <consortium name="Ensembl"/>
        </authorList>
    </citation>
    <scope>IDENTIFICATION</scope>
</reference>
<dbReference type="FunFam" id="3.40.50.11500:FF:000003">
    <property type="entry name" value="DENN domain containing 4C"/>
    <property type="match status" value="1"/>
</dbReference>
<feature type="repeat" description="PPR" evidence="3">
    <location>
        <begin position="805"/>
        <end position="839"/>
    </location>
</feature>
<reference evidence="7 8" key="1">
    <citation type="submission" date="2020-10" db="EMBL/GenBank/DDBJ databases">
        <title>Pygocentrus nattereri (red-bellied piranha) genome, fPygNat1, primary haplotype.</title>
        <authorList>
            <person name="Myers G."/>
            <person name="Meyer A."/>
            <person name="Karagic N."/>
            <person name="Pippel M."/>
            <person name="Winkler S."/>
            <person name="Tracey A."/>
            <person name="Wood J."/>
            <person name="Formenti G."/>
            <person name="Howe K."/>
            <person name="Fedrigo O."/>
            <person name="Jarvis E.D."/>
        </authorList>
    </citation>
    <scope>NUCLEOTIDE SEQUENCE [LARGE SCALE GENOMIC DNA]</scope>
</reference>
<feature type="compositionally biased region" description="Polar residues" evidence="4">
    <location>
        <begin position="897"/>
        <end position="906"/>
    </location>
</feature>
<dbReference type="PROSITE" id="PS51498">
    <property type="entry name" value="MABP"/>
    <property type="match status" value="1"/>
</dbReference>
<feature type="domain" description="MABP" evidence="6">
    <location>
        <begin position="42"/>
        <end position="199"/>
    </location>
</feature>
<feature type="compositionally biased region" description="Polar residues" evidence="4">
    <location>
        <begin position="1321"/>
        <end position="1336"/>
    </location>
</feature>
<feature type="compositionally biased region" description="Low complexity" evidence="4">
    <location>
        <begin position="1089"/>
        <end position="1104"/>
    </location>
</feature>
<dbReference type="NCBIfam" id="TIGR00756">
    <property type="entry name" value="PPR"/>
    <property type="match status" value="1"/>
</dbReference>
<evidence type="ECO:0000256" key="2">
    <source>
        <dbReference type="ARBA" id="ARBA00022658"/>
    </source>
</evidence>
<dbReference type="FunFam" id="1.25.40.10:FF:000042">
    <property type="entry name" value="C-myc promoter-binding protein isoform X1"/>
    <property type="match status" value="1"/>
</dbReference>
<dbReference type="Gene3D" id="1.25.40.10">
    <property type="entry name" value="Tetratricopeptide repeat domain"/>
    <property type="match status" value="1"/>
</dbReference>
<dbReference type="FunFam" id="2.100.10.50:FF:000001">
    <property type="entry name" value="DENN domain containing 4C"/>
    <property type="match status" value="1"/>
</dbReference>
<feature type="compositionally biased region" description="Low complexity" evidence="4">
    <location>
        <begin position="1179"/>
        <end position="1194"/>
    </location>
</feature>
<feature type="domain" description="UDENN" evidence="5">
    <location>
        <begin position="191"/>
        <end position="638"/>
    </location>
</feature>
<name>A0AAR2ILU1_PYGNA</name>
<protein>
    <recommendedName>
        <fullName evidence="9">UDENN domain-containing protein</fullName>
    </recommendedName>
</protein>
<sequence length="1602" mass="177665">MEDKSPRVADYFVVAGLTDSSKPFEEDVTSEESCQRSSAQPKAPITDVAVVIRSQGEEVPRGYTCIDCTPSGLPAELNGGSLMGPQIFLCYRRGRDKPPLTDLGVLYEWREKLKPGCHIIQTTPSGRPANISSSSSQRIYVTYRRAPESHSHSSLAVTDICVIIPGKGETPPHAFCKVDKNLNSSMWGSSVYLCYKKSLAKTNTLAFKAGLLSRYPEEDYDSFPLPESVPLFCLPMGASIECWPSHTKYSLPVFSTFVLTGASGEKVYGAAIQFYEQYPEENLTDRQRSQLGLQSSGLKADDSISVQTNKSICLLSHWPFFDAFRSFLTFLYRYSISGPHTLPIEKHISHFMHKVPFPSSQRPRILVQLSPHDSLMLSQPVSSPLPLSGGRLSTLLLNLGPKNAVTLLVLAVTEHKILVHSLRPAVLTSVTEALVSMIFPFHWPCPYIPLCPLALADVLSAPCPFIVGVDSRYFDLYEPPADISCVDLDTNTISHKEDRRALTWKILPRKACKHLINTLSNLHQQLLEGDREEGQMEAAMSERDPGSGVKSLQTLELEIQEAFLRFMAAILKGYRSYLLPITQAPSEKATDASSLFDLQGFLKSRDRSHQKFYSLMTKTQMFIRFIEECSFVSDKDASLAFFDDCVDKVDSERPEDTRLIELDKSHRSEHTVYITPPELPLVPEGEEPSMLYRYSGFPVLNTELCEPREGLSIPMATSTSRHTSPGSPAAIFRRSKQEIKSAQRMAKTYSSIPQMWSKCLLRHCHGLWFICLPAYVASCHSKVRALRTAYDVLRKMQDKKLQPPDEVCYRILMQLCGQYGQPVLAVRVLFEMKKAGVQPNAITYGYYNRAVLESTWPSSTRGGYFLWGKLRNVVRGVVQFKQVWKRQAGQSKDTHLSGGQSDQGYDSLSKEEVRIGAGEEQDGSPHMKEKERVSSPRELHFIMLFFPKLSVEASENMNAAVERSTSCTVTMETNVAMVRGHCGVERSASCSGALGRGVTRTGIEAGFDPLSLLAAETQVQGKEADDSAEAPAARRDLAEEIQLYMEHLSSPISQRSLSTDLRGLQSPSPLDSPRPATLLGSPGASGQLQPQPRSRLFSSPSLPQGRPRRSKEARPTSLASPSSPTHSASSFSMDSLLTPTLDVFKSSFLSAGKGVAEKASRLYSRLSSQTSIDLNSDRVSVSSLGSGDPDSSSLFEGDSCPDPESLSSPQRDTSLSVTRPRKSPRRNSRCLESPSAPPRLFRQASLTVVSVQVRMSSCSRCNTCECLVYDEEIMAGWTADDSNLNSTCPFCGSPFLPLLNVDIRDLTAQARISDASEPQDELSQTPDSTGSPFTSASRSTCPFFMCVPKSIESTSKKSVVMIVVLHLLQEPVTVPYLSPLVLWKELESLLENEGDQAISSAAIVDHHPIVFWNLVWFFRRLELPSSLPALILSSKHCMFIIIHSSTSEDSKNVLVQILWDNPKLHQDPVTPCYTLWNTHCKSANPSASASLLEEQPAVSLEVLQSVVRSIQKNDVYQPMSQILQLLGTRLGFVRQRSLYRDILFLSLVALGKNSINIDAFDREYKMAYDRLTPSQVKMTQNCDRPPSAGVMECRRTFGLPSL</sequence>
<dbReference type="InterPro" id="IPR037516">
    <property type="entry name" value="Tripartite_DENN"/>
</dbReference>
<accession>A0AAR2ILU1</accession>
<feature type="region of interest" description="Disordered" evidence="4">
    <location>
        <begin position="891"/>
        <end position="934"/>
    </location>
</feature>
<dbReference type="Gene3D" id="3.40.50.11500">
    <property type="match status" value="1"/>
</dbReference>
<keyword evidence="2" id="KW-0344">Guanine-nucleotide releasing factor</keyword>
<organism evidence="7 8">
    <name type="scientific">Pygocentrus nattereri</name>
    <name type="common">Red-bellied piranha</name>
    <dbReference type="NCBI Taxonomy" id="42514"/>
    <lineage>
        <taxon>Eukaryota</taxon>
        <taxon>Metazoa</taxon>
        <taxon>Chordata</taxon>
        <taxon>Craniata</taxon>
        <taxon>Vertebrata</taxon>
        <taxon>Euteleostomi</taxon>
        <taxon>Actinopterygii</taxon>
        <taxon>Neopterygii</taxon>
        <taxon>Teleostei</taxon>
        <taxon>Ostariophysi</taxon>
        <taxon>Characiformes</taxon>
        <taxon>Characoidei</taxon>
        <taxon>Pygocentrus</taxon>
    </lineage>
</organism>
<dbReference type="InterPro" id="IPR005113">
    <property type="entry name" value="uDENN_dom"/>
</dbReference>
<evidence type="ECO:0008006" key="9">
    <source>
        <dbReference type="Google" id="ProtNLM"/>
    </source>
</evidence>
<evidence type="ECO:0000259" key="6">
    <source>
        <dbReference type="PROSITE" id="PS51498"/>
    </source>
</evidence>
<dbReference type="GO" id="GO:0005085">
    <property type="term" value="F:guanyl-nucleotide exchange factor activity"/>
    <property type="evidence" value="ECO:0007669"/>
    <property type="project" value="UniProtKB-KW"/>
</dbReference>
<dbReference type="Pfam" id="PF02141">
    <property type="entry name" value="DENN"/>
    <property type="match status" value="1"/>
</dbReference>
<dbReference type="InterPro" id="IPR051696">
    <property type="entry name" value="DENN_Domain_GEFs"/>
</dbReference>
<dbReference type="InterPro" id="IPR043153">
    <property type="entry name" value="DENN_C"/>
</dbReference>
<dbReference type="Ensembl" id="ENSPNAT00000048218.1">
    <property type="protein sequence ID" value="ENSPNAP00000038987.1"/>
    <property type="gene ID" value="ENSPNAG00000014917.2"/>
</dbReference>
<evidence type="ECO:0000313" key="7">
    <source>
        <dbReference type="Ensembl" id="ENSPNAP00000038987.1"/>
    </source>
</evidence>
<keyword evidence="8" id="KW-1185">Reference proteome</keyword>